<dbReference type="EMBL" id="BJNT01000030">
    <property type="protein sequence ID" value="GEC87578.1"/>
    <property type="molecule type" value="Genomic_DNA"/>
</dbReference>
<proteinExistence type="predicted"/>
<dbReference type="Proteomes" id="UP000319986">
    <property type="component" value="Unassembled WGS sequence"/>
</dbReference>
<evidence type="ECO:0000256" key="1">
    <source>
        <dbReference type="SAM" id="MobiDB-lite"/>
    </source>
</evidence>
<name>A0A4Y4C4B4_9CORY</name>
<evidence type="ECO:0000313" key="4">
    <source>
        <dbReference type="Proteomes" id="UP000319986"/>
    </source>
</evidence>
<evidence type="ECO:0000256" key="2">
    <source>
        <dbReference type="SAM" id="Phobius"/>
    </source>
</evidence>
<sequence length="144" mass="15403">MIFPTTDRANSPELRGTTMLPDTLDALIVLSIPLTLTWATCAAADWFYDRSQARLHHRPARRATPGQDFTPISVKTPSPGCRVTPLPGAVGGVAAPVRVLPRPVSPFAAPSPEAVAPVLNLNHRRRVRTVSAPVTGTERPEVAA</sequence>
<feature type="transmembrane region" description="Helical" evidence="2">
    <location>
        <begin position="26"/>
        <end position="48"/>
    </location>
</feature>
<keyword evidence="2" id="KW-0472">Membrane</keyword>
<evidence type="ECO:0000313" key="3">
    <source>
        <dbReference type="EMBL" id="GEC87578.1"/>
    </source>
</evidence>
<reference evidence="3 4" key="1">
    <citation type="submission" date="2019-06" db="EMBL/GenBank/DDBJ databases">
        <title>Whole genome shotgun sequence of Corynebacterium variabile NBRC 15286.</title>
        <authorList>
            <person name="Hosoyama A."/>
            <person name="Uohara A."/>
            <person name="Ohji S."/>
            <person name="Ichikawa N."/>
        </authorList>
    </citation>
    <scope>NUCLEOTIDE SEQUENCE [LARGE SCALE GENOMIC DNA]</scope>
    <source>
        <strain evidence="3 4">NBRC 15286</strain>
    </source>
</reference>
<keyword evidence="2" id="KW-1133">Transmembrane helix</keyword>
<accession>A0A4Y4C4B4</accession>
<keyword evidence="2" id="KW-0812">Transmembrane</keyword>
<dbReference type="AlphaFoldDB" id="A0A4Y4C4B4"/>
<feature type="region of interest" description="Disordered" evidence="1">
    <location>
        <begin position="57"/>
        <end position="80"/>
    </location>
</feature>
<organism evidence="3 4">
    <name type="scientific">Corynebacterium variabile</name>
    <dbReference type="NCBI Taxonomy" id="1727"/>
    <lineage>
        <taxon>Bacteria</taxon>
        <taxon>Bacillati</taxon>
        <taxon>Actinomycetota</taxon>
        <taxon>Actinomycetes</taxon>
        <taxon>Mycobacteriales</taxon>
        <taxon>Corynebacteriaceae</taxon>
        <taxon>Corynebacterium</taxon>
    </lineage>
</organism>
<protein>
    <submittedName>
        <fullName evidence="3">Uncharacterized protein</fullName>
    </submittedName>
</protein>
<comment type="caution">
    <text evidence="3">The sequence shown here is derived from an EMBL/GenBank/DDBJ whole genome shotgun (WGS) entry which is preliminary data.</text>
</comment>
<gene>
    <name evidence="3" type="ORF">CVA01_28920</name>
</gene>